<evidence type="ECO:0000313" key="1">
    <source>
        <dbReference type="EMBL" id="KXA97362.1"/>
    </source>
</evidence>
<dbReference type="Proteomes" id="UP000070257">
    <property type="component" value="Unassembled WGS sequence"/>
</dbReference>
<sequence length="96" mass="11201">MKVKVSPPRVSSSPTYISDREKQFLQNPCDTNGLFFLNSFFQPFEFLRLSEEQKDQDQGRKAEREPSLWKSSLLDEVGRQNKPPFFGLKAIQVKYV</sequence>
<accession>A0A656YVN8</accession>
<dbReference type="AlphaFoldDB" id="A0A656YVN8"/>
<evidence type="ECO:0000313" key="2">
    <source>
        <dbReference type="Proteomes" id="UP000070257"/>
    </source>
</evidence>
<protein>
    <submittedName>
        <fullName evidence="1">Uncharacterized protein</fullName>
    </submittedName>
</protein>
<name>A0A656YVN8_9EURY</name>
<reference evidence="1 2" key="1">
    <citation type="journal article" date="2016" name="Sci. Rep.">
        <title>Metabolic traits of an uncultured archaeal lineage -MSBL1- from brine pools of the Red Sea.</title>
        <authorList>
            <person name="Mwirichia R."/>
            <person name="Alam I."/>
            <person name="Rashid M."/>
            <person name="Vinu M."/>
            <person name="Ba-Alawi W."/>
            <person name="Anthony Kamau A."/>
            <person name="Kamanda Ngugi D."/>
            <person name="Goker M."/>
            <person name="Klenk H.P."/>
            <person name="Bajic V."/>
            <person name="Stingl U."/>
        </authorList>
    </citation>
    <scope>NUCLEOTIDE SEQUENCE [LARGE SCALE GENOMIC DNA]</scope>
    <source>
        <strain evidence="1">SCGC-AAA259J03</strain>
    </source>
</reference>
<gene>
    <name evidence="1" type="ORF">AKJ39_03375</name>
</gene>
<keyword evidence="2" id="KW-1185">Reference proteome</keyword>
<organism evidence="1 2">
    <name type="scientific">candidate division MSBL1 archaeon SCGC-AAA259J03</name>
    <dbReference type="NCBI Taxonomy" id="1698269"/>
    <lineage>
        <taxon>Archaea</taxon>
        <taxon>Methanobacteriati</taxon>
        <taxon>Methanobacteriota</taxon>
        <taxon>candidate division MSBL1</taxon>
    </lineage>
</organism>
<dbReference type="EMBL" id="LHXT01000055">
    <property type="protein sequence ID" value="KXA97362.1"/>
    <property type="molecule type" value="Genomic_DNA"/>
</dbReference>
<comment type="caution">
    <text evidence="1">The sequence shown here is derived from an EMBL/GenBank/DDBJ whole genome shotgun (WGS) entry which is preliminary data.</text>
</comment>
<proteinExistence type="predicted"/>